<evidence type="ECO:0000313" key="14">
    <source>
        <dbReference type="EMBL" id="MDC7683866.1"/>
    </source>
</evidence>
<gene>
    <name evidence="12 14" type="primary">murA</name>
    <name evidence="14" type="ORF">PQU92_11300</name>
</gene>
<evidence type="ECO:0000256" key="9">
    <source>
        <dbReference type="ARBA" id="ARBA00023316"/>
    </source>
</evidence>
<evidence type="ECO:0000256" key="12">
    <source>
        <dbReference type="HAMAP-Rule" id="MF_00111"/>
    </source>
</evidence>
<dbReference type="EC" id="2.5.1.7" evidence="12"/>
<name>A0ABT5HUW0_9CAUL</name>
<dbReference type="InterPro" id="IPR036968">
    <property type="entry name" value="Enolpyruvate_Tfrase_sf"/>
</dbReference>
<evidence type="ECO:0000256" key="2">
    <source>
        <dbReference type="ARBA" id="ARBA00004752"/>
    </source>
</evidence>
<dbReference type="CDD" id="cd01555">
    <property type="entry name" value="UdpNAET"/>
    <property type="match status" value="1"/>
</dbReference>
<keyword evidence="6 12" id="KW-0133">Cell shape</keyword>
<comment type="caution">
    <text evidence="12">Lacks conserved residue(s) required for the propagation of feature annotation.</text>
</comment>
<dbReference type="InterPro" id="IPR001986">
    <property type="entry name" value="Enolpyruvate_Tfrase_dom"/>
</dbReference>
<dbReference type="EMBL" id="JAQQKX010000008">
    <property type="protein sequence ID" value="MDC7683866.1"/>
    <property type="molecule type" value="Genomic_DNA"/>
</dbReference>
<dbReference type="Proteomes" id="UP001214854">
    <property type="component" value="Unassembled WGS sequence"/>
</dbReference>
<evidence type="ECO:0000313" key="15">
    <source>
        <dbReference type="Proteomes" id="UP001214854"/>
    </source>
</evidence>
<feature type="domain" description="Enolpyruvate transferase" evidence="13">
    <location>
        <begin position="7"/>
        <end position="412"/>
    </location>
</feature>
<dbReference type="Gene3D" id="3.65.10.10">
    <property type="entry name" value="Enolpyruvate transferase domain"/>
    <property type="match status" value="2"/>
</dbReference>
<keyword evidence="5 12" id="KW-0808">Transferase</keyword>
<keyword evidence="15" id="KW-1185">Reference proteome</keyword>
<evidence type="ECO:0000259" key="13">
    <source>
        <dbReference type="Pfam" id="PF00275"/>
    </source>
</evidence>
<evidence type="ECO:0000256" key="5">
    <source>
        <dbReference type="ARBA" id="ARBA00022679"/>
    </source>
</evidence>
<dbReference type="InterPro" id="IPR005750">
    <property type="entry name" value="UDP_GlcNAc_COvinyl_MurA"/>
</dbReference>
<comment type="function">
    <text evidence="12">Cell wall formation. Adds enolpyruvyl to UDP-N-acetylglucosamine.</text>
</comment>
<dbReference type="InterPro" id="IPR050068">
    <property type="entry name" value="MurA_subfamily"/>
</dbReference>
<dbReference type="RefSeq" id="WP_272748325.1">
    <property type="nucleotide sequence ID" value="NZ_JAQQKX010000008.1"/>
</dbReference>
<keyword evidence="8 12" id="KW-0131">Cell cycle</keyword>
<feature type="binding site" evidence="12">
    <location>
        <position position="96"/>
    </location>
    <ligand>
        <name>UDP-N-acetyl-alpha-D-glucosamine</name>
        <dbReference type="ChEBI" id="CHEBI:57705"/>
    </ligand>
</feature>
<feature type="active site" description="Proton donor" evidence="12">
    <location>
        <position position="120"/>
    </location>
</feature>
<dbReference type="PANTHER" id="PTHR43783">
    <property type="entry name" value="UDP-N-ACETYLGLUCOSAMINE 1-CARBOXYVINYLTRANSFERASE"/>
    <property type="match status" value="1"/>
</dbReference>
<evidence type="ECO:0000256" key="11">
    <source>
        <dbReference type="ARBA" id="ARBA00047527"/>
    </source>
</evidence>
<keyword evidence="12" id="KW-0670">Pyruvate</keyword>
<comment type="subcellular location">
    <subcellularLocation>
        <location evidence="1 12">Cytoplasm</location>
    </subcellularLocation>
</comment>
<evidence type="ECO:0000256" key="8">
    <source>
        <dbReference type="ARBA" id="ARBA00023306"/>
    </source>
</evidence>
<reference evidence="14 15" key="1">
    <citation type="submission" date="2023-01" db="EMBL/GenBank/DDBJ databases">
        <title>Novel species of the genus Asticcacaulis isolated from rivers.</title>
        <authorList>
            <person name="Lu H."/>
        </authorList>
    </citation>
    <scope>NUCLEOTIDE SEQUENCE [LARGE SCALE GENOMIC DNA]</scope>
    <source>
        <strain evidence="14 15">BYS171W</strain>
    </source>
</reference>
<comment type="similarity">
    <text evidence="10 12">Belongs to the EPSP synthase family. MurA subfamily.</text>
</comment>
<keyword evidence="7 12" id="KW-0573">Peptidoglycan synthesis</keyword>
<evidence type="ECO:0000256" key="10">
    <source>
        <dbReference type="ARBA" id="ARBA00038367"/>
    </source>
</evidence>
<feature type="binding site" evidence="12">
    <location>
        <begin position="22"/>
        <end position="23"/>
    </location>
    <ligand>
        <name>phosphoenolpyruvate</name>
        <dbReference type="ChEBI" id="CHEBI:58702"/>
    </ligand>
</feature>
<comment type="catalytic activity">
    <reaction evidence="11 12">
        <text>phosphoenolpyruvate + UDP-N-acetyl-alpha-D-glucosamine = UDP-N-acetyl-3-O-(1-carboxyvinyl)-alpha-D-glucosamine + phosphate</text>
        <dbReference type="Rhea" id="RHEA:18681"/>
        <dbReference type="ChEBI" id="CHEBI:43474"/>
        <dbReference type="ChEBI" id="CHEBI:57705"/>
        <dbReference type="ChEBI" id="CHEBI:58702"/>
        <dbReference type="ChEBI" id="CHEBI:68483"/>
        <dbReference type="EC" id="2.5.1.7"/>
    </reaction>
</comment>
<dbReference type="InterPro" id="IPR013792">
    <property type="entry name" value="RNA3'P_cycl/enolpyr_Trfase_a/b"/>
</dbReference>
<feature type="modified residue" description="2-(S-cysteinyl)pyruvic acid O-phosphothioketal" evidence="12">
    <location>
        <position position="120"/>
    </location>
</feature>
<evidence type="ECO:0000256" key="6">
    <source>
        <dbReference type="ARBA" id="ARBA00022960"/>
    </source>
</evidence>
<organism evidence="14 15">
    <name type="scientific">Asticcacaulis aquaticus</name>
    <dbReference type="NCBI Taxonomy" id="2984212"/>
    <lineage>
        <taxon>Bacteria</taxon>
        <taxon>Pseudomonadati</taxon>
        <taxon>Pseudomonadota</taxon>
        <taxon>Alphaproteobacteria</taxon>
        <taxon>Caulobacterales</taxon>
        <taxon>Caulobacteraceae</taxon>
        <taxon>Asticcacaulis</taxon>
    </lineage>
</organism>
<keyword evidence="3 12" id="KW-0963">Cytoplasm</keyword>
<protein>
    <recommendedName>
        <fullName evidence="12">UDP-N-acetylglucosamine 1-carboxyvinyltransferase</fullName>
        <ecNumber evidence="12">2.5.1.7</ecNumber>
    </recommendedName>
    <alternativeName>
        <fullName evidence="12">Enoylpyruvate transferase</fullName>
    </alternativeName>
    <alternativeName>
        <fullName evidence="12">UDP-N-acetylglucosamine enolpyruvyl transferase</fullName>
        <shortName evidence="12">EPT</shortName>
    </alternativeName>
</protein>
<comment type="caution">
    <text evidence="14">The sequence shown here is derived from an EMBL/GenBank/DDBJ whole genome shotgun (WGS) entry which is preliminary data.</text>
</comment>
<dbReference type="SUPFAM" id="SSF55205">
    <property type="entry name" value="EPT/RTPC-like"/>
    <property type="match status" value="1"/>
</dbReference>
<feature type="binding site" evidence="12">
    <location>
        <position position="332"/>
    </location>
    <ligand>
        <name>UDP-N-acetyl-alpha-D-glucosamine</name>
        <dbReference type="ChEBI" id="CHEBI:57705"/>
    </ligand>
</feature>
<accession>A0ABT5HUW0</accession>
<evidence type="ECO:0000256" key="4">
    <source>
        <dbReference type="ARBA" id="ARBA00022618"/>
    </source>
</evidence>
<evidence type="ECO:0000256" key="7">
    <source>
        <dbReference type="ARBA" id="ARBA00022984"/>
    </source>
</evidence>
<dbReference type="NCBIfam" id="NF006873">
    <property type="entry name" value="PRK09369.1"/>
    <property type="match status" value="1"/>
</dbReference>
<dbReference type="PANTHER" id="PTHR43783:SF1">
    <property type="entry name" value="UDP-N-ACETYLGLUCOSAMINE 1-CARBOXYVINYLTRANSFERASE"/>
    <property type="match status" value="1"/>
</dbReference>
<dbReference type="NCBIfam" id="TIGR01072">
    <property type="entry name" value="murA"/>
    <property type="match status" value="1"/>
</dbReference>
<dbReference type="HAMAP" id="MF_00111">
    <property type="entry name" value="MurA"/>
    <property type="match status" value="1"/>
</dbReference>
<dbReference type="Pfam" id="PF00275">
    <property type="entry name" value="EPSP_synthase"/>
    <property type="match status" value="1"/>
</dbReference>
<evidence type="ECO:0000256" key="3">
    <source>
        <dbReference type="ARBA" id="ARBA00022490"/>
    </source>
</evidence>
<feature type="binding site" evidence="12">
    <location>
        <position position="310"/>
    </location>
    <ligand>
        <name>UDP-N-acetyl-alpha-D-glucosamine</name>
        <dbReference type="ChEBI" id="CHEBI:57705"/>
    </ligand>
</feature>
<evidence type="ECO:0000256" key="1">
    <source>
        <dbReference type="ARBA" id="ARBA00004496"/>
    </source>
</evidence>
<comment type="pathway">
    <text evidence="2 12">Cell wall biogenesis; peptidoglycan biosynthesis.</text>
</comment>
<sequence>MDRIALEGGTPLHGDIPVSGAKNSAIKLMAASLLTSEPVRLTNMPRLADTRLLGRLLQRFGTQITESIGDDGQETLLHTPEITSAFAPYDLVRQMRASFNVLGPLLARTGHAKVSLPGGCTIGARPVDLHLKALEALGAHIDMHEGYVFAQAPRGLKGAEIEFPFVSVGATEHALMAATLAHGTTVFHNAACEPEIVDLAECLNAMGAKVSGAGTPTITVEGVASLKGTDWSVICDRIEAGTYALAAAMAGGEVRLTKVRPELIGILLDKMRQAGCEITTGDNTVTIKRGPGRLKAVDITTEVYPGFATDLQAQFMALMTLADGESTVRETIFENRFMHVPELSRLGASISVQHGGEAKVTGVDELRGAQVMATDLRASACLIIAGLAAKGETIVNRVYHLDRGFENLEGKLSACGAKIRRLKGDTPIEEIDE</sequence>
<proteinExistence type="inferred from homology"/>
<feature type="binding site" evidence="12">
    <location>
        <begin position="125"/>
        <end position="129"/>
    </location>
    <ligand>
        <name>UDP-N-acetyl-alpha-D-glucosamine</name>
        <dbReference type="ChEBI" id="CHEBI:57705"/>
    </ligand>
</feature>
<keyword evidence="9 12" id="KW-0961">Cell wall biogenesis/degradation</keyword>
<dbReference type="GO" id="GO:0008760">
    <property type="term" value="F:UDP-N-acetylglucosamine 1-carboxyvinyltransferase activity"/>
    <property type="evidence" value="ECO:0007669"/>
    <property type="project" value="UniProtKB-EC"/>
</dbReference>
<keyword evidence="4 12" id="KW-0132">Cell division</keyword>